<proteinExistence type="predicted"/>
<evidence type="ECO:0000256" key="1">
    <source>
        <dbReference type="SAM" id="MobiDB-lite"/>
    </source>
</evidence>
<feature type="signal peptide" evidence="2">
    <location>
        <begin position="1"/>
        <end position="22"/>
    </location>
</feature>
<name>A0A4V3HFV8_9BACT</name>
<feature type="chain" id="PRO_5020332842" evidence="2">
    <location>
        <begin position="23"/>
        <end position="545"/>
    </location>
</feature>
<dbReference type="Proteomes" id="UP000295066">
    <property type="component" value="Unassembled WGS sequence"/>
</dbReference>
<evidence type="ECO:0000256" key="2">
    <source>
        <dbReference type="SAM" id="SignalP"/>
    </source>
</evidence>
<evidence type="ECO:0000313" key="3">
    <source>
        <dbReference type="EMBL" id="TDY55945.1"/>
    </source>
</evidence>
<accession>A0A4V3HFV8</accession>
<feature type="compositionally biased region" description="Pro residues" evidence="1">
    <location>
        <begin position="284"/>
        <end position="309"/>
    </location>
</feature>
<keyword evidence="2" id="KW-0732">Signal</keyword>
<gene>
    <name evidence="3" type="ORF">C8D99_12026</name>
</gene>
<feature type="region of interest" description="Disordered" evidence="1">
    <location>
        <begin position="242"/>
        <end position="311"/>
    </location>
</feature>
<dbReference type="AlphaFoldDB" id="A0A4V3HFV8"/>
<evidence type="ECO:0000313" key="4">
    <source>
        <dbReference type="Proteomes" id="UP000295066"/>
    </source>
</evidence>
<keyword evidence="4" id="KW-1185">Reference proteome</keyword>
<dbReference type="EMBL" id="SORI01000020">
    <property type="protein sequence ID" value="TDY55945.1"/>
    <property type="molecule type" value="Genomic_DNA"/>
</dbReference>
<reference evidence="3 4" key="1">
    <citation type="submission" date="2019-03" db="EMBL/GenBank/DDBJ databases">
        <title>Genomic Encyclopedia of Type Strains, Phase IV (KMG-IV): sequencing the most valuable type-strain genomes for metagenomic binning, comparative biology and taxonomic classification.</title>
        <authorList>
            <person name="Goeker M."/>
        </authorList>
    </citation>
    <scope>NUCLEOTIDE SEQUENCE [LARGE SCALE GENOMIC DNA]</scope>
    <source>
        <strain evidence="3 4">DSM 25964</strain>
    </source>
</reference>
<sequence length="545" mass="56950">MRKKHFATLLCAAALLLFPAWAGALPEQPSPDPVQAANDFITGLTGGSPAALGYASDASDLVFIGKLVLEGRHGEAMNKVGEFTAGKMIGASAPAVGQIVALGKMAGDAAANWVGQKNFERIYDRMLEVAGPVDKWPKDRARAKRDEFFQAVLAAEYRYLETYLIKNGFAKNVAEAEDVAVDMILAKGRFESLCDAYGLEGKNRTLAVLEREIRIEAEVAAEIARDKELARVARLEEERKAKEKEQAEKKEEKPAEEKTAAALPAPSMPEDYPQQMDPASQKPSAPPEAPAPAAPKPAPAPLKPAPSAPEVPLRWTVTPRLMDKGSTSFAIAVTNVSGKPIPGFSVSLAPLNQSLDGGVGWGSPPSPGTLAPGASVTVTAFAMGDAEGVAVSFSGNGKNLASVTAQSVHSVEKRGERHFSGNFMGGTGRGTISVTLSGGSATVVINGVYTDSSQNVRINAAGTGVFTRTAGGISPASGSLSVNWSGTAVGKMTVKGTPRDVNERVSGTLTGNLMTGTAGGSFRGRWTGGSRFVQLSGTWNAGENR</sequence>
<dbReference type="OrthoDB" id="9828161at2"/>
<organism evidence="3 4">
    <name type="scientific">Aminivibrio pyruvatiphilus</name>
    <dbReference type="NCBI Taxonomy" id="1005740"/>
    <lineage>
        <taxon>Bacteria</taxon>
        <taxon>Thermotogati</taxon>
        <taxon>Synergistota</taxon>
        <taxon>Synergistia</taxon>
        <taxon>Synergistales</taxon>
        <taxon>Aminobacteriaceae</taxon>
        <taxon>Aminivibrio</taxon>
    </lineage>
</organism>
<dbReference type="RefSeq" id="WP_133958794.1">
    <property type="nucleotide sequence ID" value="NZ_SORI01000020.1"/>
</dbReference>
<feature type="compositionally biased region" description="Basic and acidic residues" evidence="1">
    <location>
        <begin position="242"/>
        <end position="259"/>
    </location>
</feature>
<comment type="caution">
    <text evidence="3">The sequence shown here is derived from an EMBL/GenBank/DDBJ whole genome shotgun (WGS) entry which is preliminary data.</text>
</comment>
<protein>
    <submittedName>
        <fullName evidence="3">Uncharacterized protein</fullName>
    </submittedName>
</protein>